<gene>
    <name evidence="2" type="ORF">PC113_g17309</name>
    <name evidence="3" type="ORF">PC118_g20715</name>
</gene>
<comment type="caution">
    <text evidence="2">The sequence shown here is derived from an EMBL/GenBank/DDBJ whole genome shotgun (WGS) entry which is preliminary data.</text>
</comment>
<dbReference type="Proteomes" id="UP000735874">
    <property type="component" value="Unassembled WGS sequence"/>
</dbReference>
<name>A0A8T0YJF9_9STRA</name>
<evidence type="ECO:0000313" key="4">
    <source>
        <dbReference type="Proteomes" id="UP000735874"/>
    </source>
</evidence>
<evidence type="ECO:0000313" key="2">
    <source>
        <dbReference type="EMBL" id="KAG2849715.1"/>
    </source>
</evidence>
<accession>A0A8T0YJF9</accession>
<feature type="compositionally biased region" description="Low complexity" evidence="1">
    <location>
        <begin position="23"/>
        <end position="32"/>
    </location>
</feature>
<feature type="region of interest" description="Disordered" evidence="1">
    <location>
        <begin position="17"/>
        <end position="41"/>
    </location>
</feature>
<reference evidence="2" key="1">
    <citation type="submission" date="2018-10" db="EMBL/GenBank/DDBJ databases">
        <title>Effector identification in a new, highly contiguous assembly of the strawberry crown rot pathogen Phytophthora cactorum.</title>
        <authorList>
            <person name="Armitage A.D."/>
            <person name="Nellist C.F."/>
            <person name="Bates H."/>
            <person name="Vickerstaff R.J."/>
            <person name="Harrison R.J."/>
        </authorList>
    </citation>
    <scope>NUCLEOTIDE SEQUENCE</scope>
    <source>
        <strain evidence="2">15-7</strain>
        <strain evidence="3">P415</strain>
    </source>
</reference>
<sequence length="41" mass="4017">MALVASSTSSRLAVCVDGGVGGSSSSTRAAARSTDDSISWL</sequence>
<evidence type="ECO:0000313" key="3">
    <source>
        <dbReference type="EMBL" id="KAG2963760.1"/>
    </source>
</evidence>
<dbReference type="AlphaFoldDB" id="A0A8T0YJF9"/>
<organism evidence="2 4">
    <name type="scientific">Phytophthora cactorum</name>
    <dbReference type="NCBI Taxonomy" id="29920"/>
    <lineage>
        <taxon>Eukaryota</taxon>
        <taxon>Sar</taxon>
        <taxon>Stramenopiles</taxon>
        <taxon>Oomycota</taxon>
        <taxon>Peronosporomycetes</taxon>
        <taxon>Peronosporales</taxon>
        <taxon>Peronosporaceae</taxon>
        <taxon>Phytophthora</taxon>
    </lineage>
</organism>
<protein>
    <submittedName>
        <fullName evidence="2">Uncharacterized protein</fullName>
    </submittedName>
</protein>
<dbReference type="Proteomes" id="UP000697107">
    <property type="component" value="Unassembled WGS sequence"/>
</dbReference>
<proteinExistence type="predicted"/>
<dbReference type="EMBL" id="RCML01001293">
    <property type="protein sequence ID" value="KAG2963760.1"/>
    <property type="molecule type" value="Genomic_DNA"/>
</dbReference>
<evidence type="ECO:0000256" key="1">
    <source>
        <dbReference type="SAM" id="MobiDB-lite"/>
    </source>
</evidence>
<dbReference type="EMBL" id="RCMG01000740">
    <property type="protein sequence ID" value="KAG2849715.1"/>
    <property type="molecule type" value="Genomic_DNA"/>
</dbReference>